<organism evidence="1 2">
    <name type="scientific">Cladorrhinum samala</name>
    <dbReference type="NCBI Taxonomy" id="585594"/>
    <lineage>
        <taxon>Eukaryota</taxon>
        <taxon>Fungi</taxon>
        <taxon>Dikarya</taxon>
        <taxon>Ascomycota</taxon>
        <taxon>Pezizomycotina</taxon>
        <taxon>Sordariomycetes</taxon>
        <taxon>Sordariomycetidae</taxon>
        <taxon>Sordariales</taxon>
        <taxon>Podosporaceae</taxon>
        <taxon>Cladorrhinum</taxon>
    </lineage>
</organism>
<sequence>MTTADQQDQGHRGQDIEKFDKFYRFFDLPGELRDLIIEEVCLFPNGVFVHDRDLVVSPTEGPAENLIWQYIRPHRYKIEEFEADDVPVVEAAPPVDLFLAGSDELYRSAMGIYYGGNTFHLNLRGVNAVSNSRSNPRPTAPVSNKVQRLLTSPGNNDGTRARMMIRSVAIYSLRISGREMESLIIPALKEMVLGAGLRRLQVNIIKDLNLVNDSQLSRLRRSKGTDPTKAPAFKQLMGLLTDPDLESGTMKVCKGAHSWFWCRFHEQGKTEAQEYSIGMPGDKVNISACVSIMKSPPQGRSHLTADDWLEVDVPMLLRECGGDAAELKIVKVDADQGTYW</sequence>
<evidence type="ECO:0000313" key="1">
    <source>
        <dbReference type="EMBL" id="KAK4458787.1"/>
    </source>
</evidence>
<reference evidence="1" key="2">
    <citation type="submission" date="2023-06" db="EMBL/GenBank/DDBJ databases">
        <authorList>
            <consortium name="Lawrence Berkeley National Laboratory"/>
            <person name="Mondo S.J."/>
            <person name="Hensen N."/>
            <person name="Bonometti L."/>
            <person name="Westerberg I."/>
            <person name="Brannstrom I.O."/>
            <person name="Guillou S."/>
            <person name="Cros-Aarteil S."/>
            <person name="Calhoun S."/>
            <person name="Haridas S."/>
            <person name="Kuo A."/>
            <person name="Pangilinan J."/>
            <person name="Riley R."/>
            <person name="Labutti K."/>
            <person name="Andreopoulos B."/>
            <person name="Lipzen A."/>
            <person name="Chen C."/>
            <person name="Yanf M."/>
            <person name="Daum C."/>
            <person name="Ng V."/>
            <person name="Clum A."/>
            <person name="Steindorff A."/>
            <person name="Ohm R."/>
            <person name="Martin F."/>
            <person name="Silar P."/>
            <person name="Natvig D."/>
            <person name="Lalanne C."/>
            <person name="Gautier V."/>
            <person name="Ament-Velasquez S.L."/>
            <person name="Kruys A."/>
            <person name="Hutchinson M.I."/>
            <person name="Powell A.J."/>
            <person name="Barry K."/>
            <person name="Miller A.N."/>
            <person name="Grigoriev I.V."/>
            <person name="Debuchy R."/>
            <person name="Gladieux P."/>
            <person name="Thoren M.H."/>
            <person name="Johannesson H."/>
        </authorList>
    </citation>
    <scope>NUCLEOTIDE SEQUENCE</scope>
    <source>
        <strain evidence="1">PSN324</strain>
    </source>
</reference>
<gene>
    <name evidence="1" type="ORF">QBC42DRAFT_290179</name>
</gene>
<evidence type="ECO:0000313" key="2">
    <source>
        <dbReference type="Proteomes" id="UP001321749"/>
    </source>
</evidence>
<comment type="caution">
    <text evidence="1">The sequence shown here is derived from an EMBL/GenBank/DDBJ whole genome shotgun (WGS) entry which is preliminary data.</text>
</comment>
<dbReference type="EMBL" id="MU865056">
    <property type="protein sequence ID" value="KAK4458787.1"/>
    <property type="molecule type" value="Genomic_DNA"/>
</dbReference>
<proteinExistence type="predicted"/>
<accession>A0AAV9HE26</accession>
<keyword evidence="2" id="KW-1185">Reference proteome</keyword>
<name>A0AAV9HE26_9PEZI</name>
<dbReference type="AlphaFoldDB" id="A0AAV9HE26"/>
<dbReference type="Proteomes" id="UP001321749">
    <property type="component" value="Unassembled WGS sequence"/>
</dbReference>
<reference evidence="1" key="1">
    <citation type="journal article" date="2023" name="Mol. Phylogenet. Evol.">
        <title>Genome-scale phylogeny and comparative genomics of the fungal order Sordariales.</title>
        <authorList>
            <person name="Hensen N."/>
            <person name="Bonometti L."/>
            <person name="Westerberg I."/>
            <person name="Brannstrom I.O."/>
            <person name="Guillou S."/>
            <person name="Cros-Aarteil S."/>
            <person name="Calhoun S."/>
            <person name="Haridas S."/>
            <person name="Kuo A."/>
            <person name="Mondo S."/>
            <person name="Pangilinan J."/>
            <person name="Riley R."/>
            <person name="LaButti K."/>
            <person name="Andreopoulos B."/>
            <person name="Lipzen A."/>
            <person name="Chen C."/>
            <person name="Yan M."/>
            <person name="Daum C."/>
            <person name="Ng V."/>
            <person name="Clum A."/>
            <person name="Steindorff A."/>
            <person name="Ohm R.A."/>
            <person name="Martin F."/>
            <person name="Silar P."/>
            <person name="Natvig D.O."/>
            <person name="Lalanne C."/>
            <person name="Gautier V."/>
            <person name="Ament-Velasquez S.L."/>
            <person name="Kruys A."/>
            <person name="Hutchinson M.I."/>
            <person name="Powell A.J."/>
            <person name="Barry K."/>
            <person name="Miller A.N."/>
            <person name="Grigoriev I.V."/>
            <person name="Debuchy R."/>
            <person name="Gladieux P."/>
            <person name="Hiltunen Thoren M."/>
            <person name="Johannesson H."/>
        </authorList>
    </citation>
    <scope>NUCLEOTIDE SEQUENCE</scope>
    <source>
        <strain evidence="1">PSN324</strain>
    </source>
</reference>
<protein>
    <submittedName>
        <fullName evidence="1">Uncharacterized protein</fullName>
    </submittedName>
</protein>